<evidence type="ECO:0000313" key="2">
    <source>
        <dbReference type="Proteomes" id="UP001152836"/>
    </source>
</evidence>
<name>A0AAU9ZGQ3_PHORO</name>
<gene>
    <name evidence="1" type="primary">Gm11213</name>
    <name evidence="1" type="ORF">PHOROB_LOCUS7776</name>
</gene>
<dbReference type="AlphaFoldDB" id="A0AAU9ZGQ3"/>
<accession>A0AAU9ZGQ3</accession>
<sequence length="70" mass="8229">MASKIFCCCCKVSESTLNTAVCYYPRKFQHDQPRSFNTNISSHQKCCQRRYSLNSSDNWPVFKTCNLRRP</sequence>
<protein>
    <submittedName>
        <fullName evidence="1">Gm11213 protein</fullName>
    </submittedName>
</protein>
<reference evidence="1" key="1">
    <citation type="submission" date="2022-06" db="EMBL/GenBank/DDBJ databases">
        <authorList>
            <person name="Andreotti S."/>
            <person name="Wyler E."/>
        </authorList>
    </citation>
    <scope>NUCLEOTIDE SEQUENCE</scope>
</reference>
<organism evidence="1 2">
    <name type="scientific">Phodopus roborovskii</name>
    <name type="common">Roborovski's desert hamster</name>
    <name type="synonym">Cricetulus roborovskii</name>
    <dbReference type="NCBI Taxonomy" id="109678"/>
    <lineage>
        <taxon>Eukaryota</taxon>
        <taxon>Metazoa</taxon>
        <taxon>Chordata</taxon>
        <taxon>Craniata</taxon>
        <taxon>Vertebrata</taxon>
        <taxon>Euteleostomi</taxon>
        <taxon>Mammalia</taxon>
        <taxon>Eutheria</taxon>
        <taxon>Euarchontoglires</taxon>
        <taxon>Glires</taxon>
        <taxon>Rodentia</taxon>
        <taxon>Myomorpha</taxon>
        <taxon>Muroidea</taxon>
        <taxon>Cricetidae</taxon>
        <taxon>Cricetinae</taxon>
        <taxon>Phodopus</taxon>
    </lineage>
</organism>
<evidence type="ECO:0000313" key="1">
    <source>
        <dbReference type="EMBL" id="CAH6790470.1"/>
    </source>
</evidence>
<dbReference type="EMBL" id="CALSGD010001431">
    <property type="protein sequence ID" value="CAH6790470.1"/>
    <property type="molecule type" value="Genomic_DNA"/>
</dbReference>
<proteinExistence type="predicted"/>
<dbReference type="Proteomes" id="UP001152836">
    <property type="component" value="Unassembled WGS sequence"/>
</dbReference>
<comment type="caution">
    <text evidence="1">The sequence shown here is derived from an EMBL/GenBank/DDBJ whole genome shotgun (WGS) entry which is preliminary data.</text>
</comment>
<keyword evidence="2" id="KW-1185">Reference proteome</keyword>